<dbReference type="Proteomes" id="UP001350748">
    <property type="component" value="Unassembled WGS sequence"/>
</dbReference>
<dbReference type="SUPFAM" id="SSF53335">
    <property type="entry name" value="S-adenosyl-L-methionine-dependent methyltransferases"/>
    <property type="match status" value="1"/>
</dbReference>
<dbReference type="EMBL" id="JAZHYN010000034">
    <property type="protein sequence ID" value="MEF3367208.1"/>
    <property type="molecule type" value="Genomic_DNA"/>
</dbReference>
<accession>A0ABU7XKZ9</accession>
<dbReference type="PANTHER" id="PTHR32026">
    <property type="entry name" value="METHYLTRANSFERASE-LIKE PROTEIN 24"/>
    <property type="match status" value="1"/>
</dbReference>
<sequence>MEGTLTSTDVCDALALLRPYDIDIPKIRYGSAGDGGYIFANATLPSQPLLSFGVAGNCDLEYEFAERGHKVVMFDPSVEGPPKQHVNFTFHKIGLGGRDDPETGYVSLASALDMAGFRGRNDVILKMDIEGAEFDAFSSADQQVLLHFDQIALEVHWLSKLIDSDFRRQFVDSFNNINAMFTLFHVHANNCAPLLVIGGAKFVDQHHVVGGAVVAQALELSYIRSSKVAAHPSRTVYPTVLDKPNYPFSPDHLLAFFPFLPCDDDTFEKIKLVAKINDLQYVRRPG</sequence>
<evidence type="ECO:0000313" key="2">
    <source>
        <dbReference type="Proteomes" id="UP001350748"/>
    </source>
</evidence>
<reference evidence="1 2" key="1">
    <citation type="submission" date="2024-02" db="EMBL/GenBank/DDBJ databases">
        <authorList>
            <person name="Grouzdev D."/>
        </authorList>
    </citation>
    <scope>NUCLEOTIDE SEQUENCE [LARGE SCALE GENOMIC DNA]</scope>
    <source>
        <strain evidence="1 2">9N</strain>
    </source>
</reference>
<dbReference type="RefSeq" id="WP_332082243.1">
    <property type="nucleotide sequence ID" value="NZ_JAZHYN010000034.1"/>
</dbReference>
<organism evidence="1 2">
    <name type="scientific">Methylocystis borbori</name>
    <dbReference type="NCBI Taxonomy" id="3118750"/>
    <lineage>
        <taxon>Bacteria</taxon>
        <taxon>Pseudomonadati</taxon>
        <taxon>Pseudomonadota</taxon>
        <taxon>Alphaproteobacteria</taxon>
        <taxon>Hyphomicrobiales</taxon>
        <taxon>Methylocystaceae</taxon>
        <taxon>Methylocystis</taxon>
    </lineage>
</organism>
<keyword evidence="2" id="KW-1185">Reference proteome</keyword>
<gene>
    <name evidence="1" type="ORF">V3H18_11750</name>
</gene>
<dbReference type="InterPro" id="IPR026913">
    <property type="entry name" value="METTL24"/>
</dbReference>
<comment type="caution">
    <text evidence="1">The sequence shown here is derived from an EMBL/GenBank/DDBJ whole genome shotgun (WGS) entry which is preliminary data.</text>
</comment>
<protein>
    <recommendedName>
        <fullName evidence="3">Methyltransferase FkbM domain-containing protein</fullName>
    </recommendedName>
</protein>
<dbReference type="PANTHER" id="PTHR32026:SF10">
    <property type="entry name" value="METHYLTRANSFERASE-LIKE PROTEIN 24-RELATED"/>
    <property type="match status" value="1"/>
</dbReference>
<evidence type="ECO:0008006" key="3">
    <source>
        <dbReference type="Google" id="ProtNLM"/>
    </source>
</evidence>
<name>A0ABU7XKZ9_9HYPH</name>
<dbReference type="InterPro" id="IPR029063">
    <property type="entry name" value="SAM-dependent_MTases_sf"/>
</dbReference>
<proteinExistence type="predicted"/>
<evidence type="ECO:0000313" key="1">
    <source>
        <dbReference type="EMBL" id="MEF3367208.1"/>
    </source>
</evidence>